<organism evidence="13 14">
    <name type="scientific">Pseudomonas fluvialis</name>
    <dbReference type="NCBI Taxonomy" id="1793966"/>
    <lineage>
        <taxon>Bacteria</taxon>
        <taxon>Pseudomonadati</taxon>
        <taxon>Pseudomonadota</taxon>
        <taxon>Gammaproteobacteria</taxon>
        <taxon>Pseudomonadales</taxon>
        <taxon>Pseudomonadaceae</taxon>
        <taxon>Pseudomonas</taxon>
    </lineage>
</organism>
<comment type="similarity">
    <text evidence="10">Belongs to the TrkH potassium transport family.</text>
</comment>
<feature type="transmembrane region" description="Helical" evidence="12">
    <location>
        <begin position="184"/>
        <end position="206"/>
    </location>
</feature>
<comment type="subcellular location">
    <subcellularLocation>
        <location evidence="10">Cell inner membrane</location>
        <topology evidence="10">Multi-pass membrane protein</topology>
    </subcellularLocation>
    <subcellularLocation>
        <location evidence="1">Cell membrane</location>
        <topology evidence="1">Multi-pass membrane protein</topology>
    </subcellularLocation>
</comment>
<keyword evidence="8 10" id="KW-0406">Ion transport</keyword>
<dbReference type="EMBL" id="PIYS01000005">
    <property type="protein sequence ID" value="PKF72240.1"/>
    <property type="molecule type" value="Genomic_DNA"/>
</dbReference>
<evidence type="ECO:0000256" key="3">
    <source>
        <dbReference type="ARBA" id="ARBA00022475"/>
    </source>
</evidence>
<feature type="transmembrane region" description="Helical" evidence="12">
    <location>
        <begin position="275"/>
        <end position="295"/>
    </location>
</feature>
<dbReference type="RefSeq" id="WP_101192997.1">
    <property type="nucleotide sequence ID" value="NZ_JAYRKZ010000024.1"/>
</dbReference>
<feature type="transmembrane region" description="Helical" evidence="12">
    <location>
        <begin position="333"/>
        <end position="358"/>
    </location>
</feature>
<feature type="binding site" evidence="11">
    <location>
        <position position="116"/>
    </location>
    <ligand>
        <name>K(+)</name>
        <dbReference type="ChEBI" id="CHEBI:29103"/>
    </ligand>
</feature>
<keyword evidence="5 12" id="KW-0812">Transmembrane</keyword>
<dbReference type="PANTHER" id="PTHR32024">
    <property type="entry name" value="TRK SYSTEM POTASSIUM UPTAKE PROTEIN TRKG-RELATED"/>
    <property type="match status" value="1"/>
</dbReference>
<feature type="binding site" evidence="11">
    <location>
        <position position="320"/>
    </location>
    <ligand>
        <name>K(+)</name>
        <dbReference type="ChEBI" id="CHEBI:29103"/>
    </ligand>
</feature>
<reference evidence="14" key="1">
    <citation type="submission" date="2017-12" db="EMBL/GenBank/DDBJ databases">
        <authorList>
            <person name="Yu X.-Y."/>
        </authorList>
    </citation>
    <scope>NUCLEOTIDE SEQUENCE [LARGE SCALE GENOMIC DNA]</scope>
    <source>
        <strain evidence="14">ZYSR67-Z</strain>
    </source>
</reference>
<comment type="caution">
    <text evidence="13">The sequence shown here is derived from an EMBL/GenBank/DDBJ whole genome shotgun (WGS) entry which is preliminary data.</text>
</comment>
<evidence type="ECO:0000256" key="1">
    <source>
        <dbReference type="ARBA" id="ARBA00004651"/>
    </source>
</evidence>
<feature type="binding site" evidence="11">
    <location>
        <position position="436"/>
    </location>
    <ligand>
        <name>K(+)</name>
        <dbReference type="ChEBI" id="CHEBI:29103"/>
    </ligand>
</feature>
<feature type="binding site" evidence="11">
    <location>
        <position position="319"/>
    </location>
    <ligand>
        <name>K(+)</name>
        <dbReference type="ChEBI" id="CHEBI:29103"/>
    </ligand>
</feature>
<feature type="transmembrane region" description="Helical" evidence="12">
    <location>
        <begin position="46"/>
        <end position="64"/>
    </location>
</feature>
<feature type="binding site" evidence="11">
    <location>
        <position position="117"/>
    </location>
    <ligand>
        <name>K(+)</name>
        <dbReference type="ChEBI" id="CHEBI:29103"/>
    </ligand>
</feature>
<dbReference type="Proteomes" id="UP000242861">
    <property type="component" value="Unassembled WGS sequence"/>
</dbReference>
<evidence type="ECO:0000256" key="10">
    <source>
        <dbReference type="PIRNR" id="PIRNR006247"/>
    </source>
</evidence>
<feature type="transmembrane region" description="Helical" evidence="12">
    <location>
        <begin position="138"/>
        <end position="158"/>
    </location>
</feature>
<evidence type="ECO:0000256" key="4">
    <source>
        <dbReference type="ARBA" id="ARBA00022538"/>
    </source>
</evidence>
<proteinExistence type="inferred from homology"/>
<protein>
    <recommendedName>
        <fullName evidence="10">Trk system potassium uptake protein</fullName>
    </recommendedName>
</protein>
<evidence type="ECO:0000256" key="5">
    <source>
        <dbReference type="ARBA" id="ARBA00022692"/>
    </source>
</evidence>
<keyword evidence="4 10" id="KW-0633">Potassium transport</keyword>
<dbReference type="GO" id="GO:0005886">
    <property type="term" value="C:plasma membrane"/>
    <property type="evidence" value="ECO:0007669"/>
    <property type="project" value="UniProtKB-SubCell"/>
</dbReference>
<accession>A0A2I0CSU2</accession>
<keyword evidence="2 10" id="KW-0813">Transport</keyword>
<feature type="binding site" evidence="11">
    <location>
        <position position="224"/>
    </location>
    <ligand>
        <name>K(+)</name>
        <dbReference type="ChEBI" id="CHEBI:29103"/>
    </ligand>
</feature>
<evidence type="ECO:0000256" key="11">
    <source>
        <dbReference type="PIRSR" id="PIRSR006247-1"/>
    </source>
</evidence>
<gene>
    <name evidence="13" type="ORF">CW360_04580</name>
</gene>
<keyword evidence="10" id="KW-0997">Cell inner membrane</keyword>
<feature type="transmembrane region" description="Helical" evidence="12">
    <location>
        <begin position="76"/>
        <end position="98"/>
    </location>
</feature>
<evidence type="ECO:0000256" key="2">
    <source>
        <dbReference type="ARBA" id="ARBA00022448"/>
    </source>
</evidence>
<evidence type="ECO:0000256" key="6">
    <source>
        <dbReference type="ARBA" id="ARBA00022958"/>
    </source>
</evidence>
<dbReference type="GO" id="GO:0015379">
    <property type="term" value="F:potassium:chloride symporter activity"/>
    <property type="evidence" value="ECO:0007669"/>
    <property type="project" value="InterPro"/>
</dbReference>
<evidence type="ECO:0000256" key="7">
    <source>
        <dbReference type="ARBA" id="ARBA00022989"/>
    </source>
</evidence>
<dbReference type="Pfam" id="PF02386">
    <property type="entry name" value="TrkH"/>
    <property type="match status" value="1"/>
</dbReference>
<evidence type="ECO:0000256" key="9">
    <source>
        <dbReference type="ARBA" id="ARBA00023136"/>
    </source>
</evidence>
<keyword evidence="6 10" id="KW-0630">Potassium</keyword>
<evidence type="ECO:0000256" key="12">
    <source>
        <dbReference type="SAM" id="Phobius"/>
    </source>
</evidence>
<keyword evidence="11" id="KW-0479">Metal-binding</keyword>
<keyword evidence="9 10" id="KW-0472">Membrane</keyword>
<feature type="binding site" evidence="11">
    <location>
        <position position="437"/>
    </location>
    <ligand>
        <name>K(+)</name>
        <dbReference type="ChEBI" id="CHEBI:29103"/>
    </ligand>
</feature>
<dbReference type="PANTHER" id="PTHR32024:SF3">
    <property type="entry name" value="TRK SYSTEM POTASSIUM UPTAKE PROTEIN"/>
    <property type="match status" value="1"/>
</dbReference>
<keyword evidence="3 10" id="KW-1003">Cell membrane</keyword>
<evidence type="ECO:0000256" key="8">
    <source>
        <dbReference type="ARBA" id="ARBA00023065"/>
    </source>
</evidence>
<feature type="transmembrane region" description="Helical" evidence="12">
    <location>
        <begin position="460"/>
        <end position="485"/>
    </location>
</feature>
<keyword evidence="7 12" id="KW-1133">Transmembrane helix</keyword>
<name>A0A2I0CSU2_9PSED</name>
<comment type="function">
    <text evidence="10">Low-affinity potassium transport system. Interacts with Trk system potassium uptake protein TrkA.</text>
</comment>
<dbReference type="InterPro" id="IPR003445">
    <property type="entry name" value="Cat_transpt"/>
</dbReference>
<feature type="transmembrane region" description="Helical" evidence="12">
    <location>
        <begin position="394"/>
        <end position="418"/>
    </location>
</feature>
<dbReference type="PIRSF" id="PIRSF006247">
    <property type="entry name" value="TrkH"/>
    <property type="match status" value="1"/>
</dbReference>
<evidence type="ECO:0000313" key="14">
    <source>
        <dbReference type="Proteomes" id="UP000242861"/>
    </source>
</evidence>
<feature type="transmembrane region" description="Helical" evidence="12">
    <location>
        <begin position="240"/>
        <end position="263"/>
    </location>
</feature>
<sequence>MATSTLRLIVYLLGLFLLALAASMLVPILAMLGESQRLSGDRLGDYLWPAVITLVAGLLMSLPGRPQHVQLRPRDMYLLTASSWLVVCLFAALPMVFIQHISYTDAFFETMSGITTTGATVLSGLDGASPALLIWRSMLHWLGGIGFIGMAVAILPLLRVGGMKLFRTESSDWSEKVMPRSHMVAKYILAVYLAFTLLGFLAFWWAGMTPFEAINHAMAAISTGGFSTSDSSLAHWPQPAVHWVAVVLMLLGSLPFTLYVAFLRGNRRALWRDQQVRGLLGFLLFTCLLFSLWLWQNSEHAWLDALRIVTVNVVSVVTTTGFALGDYTLWGDFAVLMFFYLTFVGGCSGSTTGGLKIFRFQVAYVMLKANLRQIIHPRAVLRQQYNGHPIDEEIVRALITLSFFFTITIGLLAVGLTLTGLDWVTALTGAATAVCNVGPGLGPVIGPAGNFASLPDSAKWMLSAGMLLGRLEIITILVVLTPGFWRD</sequence>
<dbReference type="GO" id="GO:0046872">
    <property type="term" value="F:metal ion binding"/>
    <property type="evidence" value="ECO:0007669"/>
    <property type="project" value="UniProtKB-KW"/>
</dbReference>
<evidence type="ECO:0000313" key="13">
    <source>
        <dbReference type="EMBL" id="PKF72240.1"/>
    </source>
</evidence>
<dbReference type="InterPro" id="IPR004772">
    <property type="entry name" value="TrkH"/>
</dbReference>
<dbReference type="AlphaFoldDB" id="A0A2I0CSU2"/>